<sequence>MKQSCCEKHSPQQNGTLTHPSLVRDAITLISIKGPFVSHGCYAWKASPAVVTVYKNLIRKVFNLAGVQAELSDPSTTDYVCYGNLSYRLQEQGESSAGFDSSANRINTTTSFKSCIRRPHALSCWYSFKTPGFLYGFKR</sequence>
<dbReference type="HOGENOM" id="CLU_1845193_0_0_1"/>
<gene>
    <name evidence="1" type="ORF">FOZG_10651</name>
</gene>
<reference evidence="1" key="2">
    <citation type="submission" date="2012-06" db="EMBL/GenBank/DDBJ databases">
        <title>Annotation of the Genome Sequence of Fusarium oxysporum Fo47.</title>
        <authorList>
            <consortium name="The Broad Institute Genomics Platform"/>
            <person name="Ma L.-J."/>
            <person name="Corby-Kistler H."/>
            <person name="Broz K."/>
            <person name="Gale L.R."/>
            <person name="Jonkers W."/>
            <person name="O'Donnell K."/>
            <person name="Ploetz R."/>
            <person name="Steinberg C."/>
            <person name="Schwartz D.C."/>
            <person name="VanEtten H."/>
            <person name="Zhou S."/>
            <person name="Young S.K."/>
            <person name="Zeng Q."/>
            <person name="Gargeya S."/>
            <person name="Fitzgerald M."/>
            <person name="Abouelleil A."/>
            <person name="Alvarado L."/>
            <person name="Chapman S.B."/>
            <person name="Gainer-Dewar J."/>
            <person name="Goldberg J."/>
            <person name="Griggs A."/>
            <person name="Gujja S."/>
            <person name="Hansen M."/>
            <person name="Howarth C."/>
            <person name="Imamovic A."/>
            <person name="Ireland A."/>
            <person name="Larimer J."/>
            <person name="McCowan C."/>
            <person name="Murphy C."/>
            <person name="Pearson M."/>
            <person name="Poon T.W."/>
            <person name="Priest M."/>
            <person name="Roberts A."/>
            <person name="Saif S."/>
            <person name="Shea T."/>
            <person name="Sykes S."/>
            <person name="Wortman J."/>
            <person name="Nusbaum C."/>
            <person name="Birren B."/>
        </authorList>
    </citation>
    <scope>NUCLEOTIDE SEQUENCE</scope>
    <source>
        <strain evidence="1">Fo47</strain>
    </source>
</reference>
<accession>W9K1Q3</accession>
<protein>
    <submittedName>
        <fullName evidence="1">Uncharacterized protein</fullName>
    </submittedName>
</protein>
<evidence type="ECO:0000313" key="1">
    <source>
        <dbReference type="EMBL" id="EWZ36679.1"/>
    </source>
</evidence>
<dbReference type="Proteomes" id="UP000030766">
    <property type="component" value="Unassembled WGS sequence"/>
</dbReference>
<dbReference type="VEuPathDB" id="FungiDB:FOZG_10651"/>
<reference evidence="1" key="1">
    <citation type="submission" date="2011-06" db="EMBL/GenBank/DDBJ databases">
        <title>The Genome Sequence of Fusarium oxysporum Fo47.</title>
        <authorList>
            <consortium name="The Broad Institute Genome Sequencing Platform"/>
            <person name="Ma L.-J."/>
            <person name="Gale L.R."/>
            <person name="Schwartz D.C."/>
            <person name="Zhou S."/>
            <person name="Corby-Kistler H."/>
            <person name="Young S.K."/>
            <person name="Zeng Q."/>
            <person name="Gargeya S."/>
            <person name="Fitzgerald M."/>
            <person name="Haas B."/>
            <person name="Abouelleil A."/>
            <person name="Alvarado L."/>
            <person name="Arachchi H.M."/>
            <person name="Berlin A."/>
            <person name="Brown A."/>
            <person name="Chapman S.B."/>
            <person name="Chen Z."/>
            <person name="Dunbar C."/>
            <person name="Freedman E."/>
            <person name="Gearin G."/>
            <person name="Gellesch M."/>
            <person name="Goldberg J."/>
            <person name="Griggs A."/>
            <person name="Gujja S."/>
            <person name="Heiman D."/>
            <person name="Howarth C."/>
            <person name="Larson L."/>
            <person name="Lui A."/>
            <person name="MacDonald P.J.P."/>
            <person name="Mehta T."/>
            <person name="Montmayeur A."/>
            <person name="Murphy C."/>
            <person name="Neiman D."/>
            <person name="Pearson M."/>
            <person name="Priest M."/>
            <person name="Roberts A."/>
            <person name="Saif S."/>
            <person name="Shea T."/>
            <person name="Shenoy N."/>
            <person name="Sisk P."/>
            <person name="Stolte C."/>
            <person name="Sykes S."/>
            <person name="Wortman J."/>
            <person name="Nusbaum C."/>
            <person name="Birren B."/>
        </authorList>
    </citation>
    <scope>NUCLEOTIDE SEQUENCE [LARGE SCALE GENOMIC DNA]</scope>
    <source>
        <strain evidence="1">Fo47</strain>
    </source>
</reference>
<organism evidence="1">
    <name type="scientific">Fusarium oxysporum Fo47</name>
    <dbReference type="NCBI Taxonomy" id="660027"/>
    <lineage>
        <taxon>Eukaryota</taxon>
        <taxon>Fungi</taxon>
        <taxon>Dikarya</taxon>
        <taxon>Ascomycota</taxon>
        <taxon>Pezizomycotina</taxon>
        <taxon>Sordariomycetes</taxon>
        <taxon>Hypocreomycetidae</taxon>
        <taxon>Hypocreales</taxon>
        <taxon>Nectriaceae</taxon>
        <taxon>Fusarium</taxon>
        <taxon>Fusarium oxysporum species complex</taxon>
    </lineage>
</organism>
<dbReference type="AlphaFoldDB" id="W9K1Q3"/>
<dbReference type="EMBL" id="JH717902">
    <property type="protein sequence ID" value="EWZ36679.1"/>
    <property type="molecule type" value="Genomic_DNA"/>
</dbReference>
<name>W9K1Q3_FUSOX</name>
<proteinExistence type="predicted"/>